<feature type="region of interest" description="Disordered" evidence="1">
    <location>
        <begin position="84"/>
        <end position="106"/>
    </location>
</feature>
<feature type="region of interest" description="Disordered" evidence="1">
    <location>
        <begin position="26"/>
        <end position="64"/>
    </location>
</feature>
<protein>
    <submittedName>
        <fullName evidence="2">Uncharacterized protein</fullName>
    </submittedName>
</protein>
<feature type="compositionally biased region" description="Polar residues" evidence="1">
    <location>
        <begin position="84"/>
        <end position="96"/>
    </location>
</feature>
<keyword evidence="3" id="KW-1185">Reference proteome</keyword>
<sequence length="125" mass="14272">MNKQNLFREGSHASAHSHAHLHALLTTDLRAHESRPAPSRHDRHGLSLRHARLPPTTASPATKGDKFQGFHVFFFTFRSQTRHTAQCRNPSRQEVSSGGRHEARTKTLHTKRKYEHLNTIEAGRK</sequence>
<evidence type="ECO:0000313" key="2">
    <source>
        <dbReference type="EMBL" id="MPC23141.1"/>
    </source>
</evidence>
<organism evidence="2 3">
    <name type="scientific">Portunus trituberculatus</name>
    <name type="common">Swimming crab</name>
    <name type="synonym">Neptunus trituberculatus</name>
    <dbReference type="NCBI Taxonomy" id="210409"/>
    <lineage>
        <taxon>Eukaryota</taxon>
        <taxon>Metazoa</taxon>
        <taxon>Ecdysozoa</taxon>
        <taxon>Arthropoda</taxon>
        <taxon>Crustacea</taxon>
        <taxon>Multicrustacea</taxon>
        <taxon>Malacostraca</taxon>
        <taxon>Eumalacostraca</taxon>
        <taxon>Eucarida</taxon>
        <taxon>Decapoda</taxon>
        <taxon>Pleocyemata</taxon>
        <taxon>Brachyura</taxon>
        <taxon>Eubrachyura</taxon>
        <taxon>Portunoidea</taxon>
        <taxon>Portunidae</taxon>
        <taxon>Portuninae</taxon>
        <taxon>Portunus</taxon>
    </lineage>
</organism>
<dbReference type="Proteomes" id="UP000324222">
    <property type="component" value="Unassembled WGS sequence"/>
</dbReference>
<comment type="caution">
    <text evidence="2">The sequence shown here is derived from an EMBL/GenBank/DDBJ whole genome shotgun (WGS) entry which is preliminary data.</text>
</comment>
<accession>A0A5B7DND7</accession>
<feature type="compositionally biased region" description="Basic residues" evidence="1">
    <location>
        <begin position="41"/>
        <end position="52"/>
    </location>
</feature>
<dbReference type="AlphaFoldDB" id="A0A5B7DND7"/>
<dbReference type="EMBL" id="VSRR010001170">
    <property type="protein sequence ID" value="MPC23141.1"/>
    <property type="molecule type" value="Genomic_DNA"/>
</dbReference>
<proteinExistence type="predicted"/>
<evidence type="ECO:0000313" key="3">
    <source>
        <dbReference type="Proteomes" id="UP000324222"/>
    </source>
</evidence>
<gene>
    <name evidence="2" type="ORF">E2C01_016180</name>
</gene>
<evidence type="ECO:0000256" key="1">
    <source>
        <dbReference type="SAM" id="MobiDB-lite"/>
    </source>
</evidence>
<reference evidence="2 3" key="1">
    <citation type="submission" date="2019-05" db="EMBL/GenBank/DDBJ databases">
        <title>Another draft genome of Portunus trituberculatus and its Hox gene families provides insights of decapod evolution.</title>
        <authorList>
            <person name="Jeong J.-H."/>
            <person name="Song I."/>
            <person name="Kim S."/>
            <person name="Choi T."/>
            <person name="Kim D."/>
            <person name="Ryu S."/>
            <person name="Kim W."/>
        </authorList>
    </citation>
    <scope>NUCLEOTIDE SEQUENCE [LARGE SCALE GENOMIC DNA]</scope>
    <source>
        <tissue evidence="2">Muscle</tissue>
    </source>
</reference>
<name>A0A5B7DND7_PORTR</name>